<evidence type="ECO:0008006" key="5">
    <source>
        <dbReference type="Google" id="ProtNLM"/>
    </source>
</evidence>
<reference evidence="4" key="1">
    <citation type="journal article" date="2019" name="Int. J. Syst. Evol. Microbiol.">
        <title>The Global Catalogue of Microorganisms (GCM) 10K type strain sequencing project: providing services to taxonomists for standard genome sequencing and annotation.</title>
        <authorList>
            <consortium name="The Broad Institute Genomics Platform"/>
            <consortium name="The Broad Institute Genome Sequencing Center for Infectious Disease"/>
            <person name="Wu L."/>
            <person name="Ma J."/>
        </authorList>
    </citation>
    <scope>NUCLEOTIDE SEQUENCE [LARGE SCALE GENOMIC DNA]</scope>
    <source>
        <strain evidence="4">KCTC 12907</strain>
    </source>
</reference>
<comment type="caution">
    <text evidence="3">The sequence shown here is derived from an EMBL/GenBank/DDBJ whole genome shotgun (WGS) entry which is preliminary data.</text>
</comment>
<dbReference type="Proteomes" id="UP001596378">
    <property type="component" value="Unassembled WGS sequence"/>
</dbReference>
<evidence type="ECO:0000313" key="4">
    <source>
        <dbReference type="Proteomes" id="UP001596378"/>
    </source>
</evidence>
<dbReference type="EMBL" id="JBHTAI010000007">
    <property type="protein sequence ID" value="MFC7149377.1"/>
    <property type="molecule type" value="Genomic_DNA"/>
</dbReference>
<sequence>MAWQVAGYGVAAAALAVAAAIVFAMASLSRSVRRLERTADAVGKEAEASLRRCGSLAEEARETLAVTREGLEGFASLAEGARALGEAVHTAAKTTVRLTELYRDCLAAPFRQTAGEEQAGEAAEPVEWVRLLRSVWKSRRDRSRSSSAECRSPETGADQSEGE</sequence>
<keyword evidence="2" id="KW-0812">Transmembrane</keyword>
<name>A0ABW2F838_9BACL</name>
<keyword evidence="2" id="KW-0472">Membrane</keyword>
<keyword evidence="2" id="KW-1133">Transmembrane helix</keyword>
<accession>A0ABW2F838</accession>
<dbReference type="RefSeq" id="WP_378051597.1">
    <property type="nucleotide sequence ID" value="NZ_JBHMDN010000034.1"/>
</dbReference>
<protein>
    <recommendedName>
        <fullName evidence="5">DUF948 domain-containing protein</fullName>
    </recommendedName>
</protein>
<proteinExistence type="predicted"/>
<feature type="transmembrane region" description="Helical" evidence="2">
    <location>
        <begin position="6"/>
        <end position="28"/>
    </location>
</feature>
<evidence type="ECO:0000256" key="2">
    <source>
        <dbReference type="SAM" id="Phobius"/>
    </source>
</evidence>
<evidence type="ECO:0000256" key="1">
    <source>
        <dbReference type="SAM" id="MobiDB-lite"/>
    </source>
</evidence>
<evidence type="ECO:0000313" key="3">
    <source>
        <dbReference type="EMBL" id="MFC7149377.1"/>
    </source>
</evidence>
<keyword evidence="4" id="KW-1185">Reference proteome</keyword>
<feature type="region of interest" description="Disordered" evidence="1">
    <location>
        <begin position="138"/>
        <end position="163"/>
    </location>
</feature>
<gene>
    <name evidence="3" type="ORF">ACFQMJ_12640</name>
</gene>
<organism evidence="3 4">
    <name type="scientific">Cohnella cellulosilytica</name>
    <dbReference type="NCBI Taxonomy" id="986710"/>
    <lineage>
        <taxon>Bacteria</taxon>
        <taxon>Bacillati</taxon>
        <taxon>Bacillota</taxon>
        <taxon>Bacilli</taxon>
        <taxon>Bacillales</taxon>
        <taxon>Paenibacillaceae</taxon>
        <taxon>Cohnella</taxon>
    </lineage>
</organism>